<proteinExistence type="inferred from homology"/>
<dbReference type="EMBL" id="CP065383">
    <property type="protein sequence ID" value="QPM68814.1"/>
    <property type="molecule type" value="Genomic_DNA"/>
</dbReference>
<dbReference type="GO" id="GO:0042597">
    <property type="term" value="C:periplasmic space"/>
    <property type="evidence" value="ECO:0007669"/>
    <property type="project" value="UniProtKB-SubCell"/>
</dbReference>
<sequence length="431" mass="48392">MKKSMIIVLSLAMLLLAFTHAFGAPVIPPASEANINWQQFAGTTLNVMLCRHPWQETIEPYFPEFEQLTGMKIVTTILPEAEYLTKVPADLTAGTFAFDVFMTQYYDAPKYDQERWTEPLAKFILDPNLTDLNWYDWNDFYLPAQKMLTIGGTAGDRIAITAEVQSLIYRKDMLAEAGVTVPDTFDDLLVTTEKINGALKDRYGVVIRGNTELWWPLYGIMKSYGGDYFTADYKPVINSPEAIAAVKMYTALQKFAPPGITNFNWEQVVTSTASGLTSMYLDSSGLFTTLFLRGLEPEKGGIAPFPQGPGGRIPHAHMWSISIAAASKQKAASWLFIEWATSKEIQYKQALANNLPPRKSVLDSPEIIVKNPEFVFATSKGLFDGVLSRPHLKFFDLMDPFARGVQEVLMDQKDVETALNEVQKTWEEMLK</sequence>
<evidence type="ECO:0000256" key="3">
    <source>
        <dbReference type="SAM" id="SignalP"/>
    </source>
</evidence>
<gene>
    <name evidence="4" type="primary">eltP_11</name>
    <name evidence="4" type="ORF">RT761_02040</name>
</gene>
<name>A0A7T1AMU9_ATRLM</name>
<feature type="chain" id="PRO_5030717347" evidence="3">
    <location>
        <begin position="24"/>
        <end position="431"/>
    </location>
</feature>
<evidence type="ECO:0000313" key="4">
    <source>
        <dbReference type="EMBL" id="QPM68814.1"/>
    </source>
</evidence>
<keyword evidence="5" id="KW-1185">Reference proteome</keyword>
<dbReference type="AlphaFoldDB" id="A0A7T1AMU9"/>
<dbReference type="SUPFAM" id="SSF53850">
    <property type="entry name" value="Periplasmic binding protein-like II"/>
    <property type="match status" value="1"/>
</dbReference>
<comment type="subcellular location">
    <subcellularLocation>
        <location evidence="1">Periplasm</location>
    </subcellularLocation>
</comment>
<dbReference type="RefSeq" id="WP_218111306.1">
    <property type="nucleotide sequence ID" value="NZ_CP065383.1"/>
</dbReference>
<dbReference type="KEGG" id="alam:RT761_02040"/>
<feature type="signal peptide" evidence="3">
    <location>
        <begin position="1"/>
        <end position="23"/>
    </location>
</feature>
<dbReference type="InterPro" id="IPR050490">
    <property type="entry name" value="Bact_solute-bd_prot1"/>
</dbReference>
<dbReference type="Gene3D" id="3.40.190.10">
    <property type="entry name" value="Periplasmic binding protein-like II"/>
    <property type="match status" value="2"/>
</dbReference>
<comment type="similarity">
    <text evidence="2">Belongs to the bacterial solute-binding protein 1 family.</text>
</comment>
<protein>
    <submittedName>
        <fullName evidence="4">Erythritol/L-threitol-binding protein</fullName>
    </submittedName>
</protein>
<evidence type="ECO:0000256" key="2">
    <source>
        <dbReference type="ARBA" id="ARBA00008520"/>
    </source>
</evidence>
<dbReference type="Proteomes" id="UP000594463">
    <property type="component" value="Chromosome"/>
</dbReference>
<dbReference type="PANTHER" id="PTHR43649">
    <property type="entry name" value="ARABINOSE-BINDING PROTEIN-RELATED"/>
    <property type="match status" value="1"/>
</dbReference>
<dbReference type="InterPro" id="IPR006059">
    <property type="entry name" value="SBP"/>
</dbReference>
<keyword evidence="3" id="KW-0732">Signal</keyword>
<evidence type="ECO:0000256" key="1">
    <source>
        <dbReference type="ARBA" id="ARBA00004418"/>
    </source>
</evidence>
<dbReference type="PANTHER" id="PTHR43649:SF12">
    <property type="entry name" value="DIACETYLCHITOBIOSE BINDING PROTEIN DASA"/>
    <property type="match status" value="1"/>
</dbReference>
<organism evidence="4 5">
    <name type="scientific">Atribacter laminatus</name>
    <dbReference type="NCBI Taxonomy" id="2847778"/>
    <lineage>
        <taxon>Bacteria</taxon>
        <taxon>Pseudomonadati</taxon>
        <taxon>Atribacterota</taxon>
        <taxon>Atribacteria</taxon>
        <taxon>Atribacterales</taxon>
        <taxon>Atribacteraceae</taxon>
        <taxon>Atribacter</taxon>
    </lineage>
</organism>
<dbReference type="Pfam" id="PF01547">
    <property type="entry name" value="SBP_bac_1"/>
    <property type="match status" value="1"/>
</dbReference>
<reference evidence="4 5" key="1">
    <citation type="journal article" date="2021" name="Nat. Commun.">
        <title>Isolation of a member of the candidate phylum Atribacteria reveals a unique cell membrane structure.</title>
        <authorList>
            <person name="Taiki K."/>
            <person name="Nobu M.K."/>
            <person name="Kusada H."/>
            <person name="Meng X.-Y."/>
            <person name="Hosoki N."/>
            <person name="Uematsu K."/>
            <person name="Yoshioka H."/>
            <person name="Kamagata Y."/>
            <person name="Tamaki H."/>
        </authorList>
    </citation>
    <scope>NUCLEOTIDE SEQUENCE [LARGE SCALE GENOMIC DNA]</scope>
    <source>
        <strain evidence="4 5">RT761</strain>
    </source>
</reference>
<evidence type="ECO:0000313" key="5">
    <source>
        <dbReference type="Proteomes" id="UP000594463"/>
    </source>
</evidence>
<accession>A0A7T1AMU9</accession>